<accession>A0A4R1RFL5</accession>
<dbReference type="RefSeq" id="WP_132015034.1">
    <property type="nucleotide sequence ID" value="NZ_SLUN01000018.1"/>
</dbReference>
<dbReference type="Proteomes" id="UP000295008">
    <property type="component" value="Unassembled WGS sequence"/>
</dbReference>
<comment type="caution">
    <text evidence="1">The sequence shown here is derived from an EMBL/GenBank/DDBJ whole genome shotgun (WGS) entry which is preliminary data.</text>
</comment>
<keyword evidence="2" id="KW-1185">Reference proteome</keyword>
<evidence type="ECO:0000313" key="2">
    <source>
        <dbReference type="Proteomes" id="UP000295008"/>
    </source>
</evidence>
<reference evidence="1 2" key="1">
    <citation type="submission" date="2019-03" db="EMBL/GenBank/DDBJ databases">
        <title>Genomic Encyclopedia of Type Strains, Phase IV (KMG-IV): sequencing the most valuable type-strain genomes for metagenomic binning, comparative biology and taxonomic classification.</title>
        <authorList>
            <person name="Goeker M."/>
        </authorList>
    </citation>
    <scope>NUCLEOTIDE SEQUENCE [LARGE SCALE GENOMIC DNA]</scope>
    <source>
        <strain evidence="1 2">LX-B</strain>
    </source>
</reference>
<proteinExistence type="predicted"/>
<organism evidence="1 2">
    <name type="scientific">Hydrogenispora ethanolica</name>
    <dbReference type="NCBI Taxonomy" id="1082276"/>
    <lineage>
        <taxon>Bacteria</taxon>
        <taxon>Bacillati</taxon>
        <taxon>Bacillota</taxon>
        <taxon>Hydrogenispora</taxon>
    </lineage>
</organism>
<dbReference type="Gene3D" id="3.30.1050.10">
    <property type="entry name" value="SCP2 sterol-binding domain"/>
    <property type="match status" value="1"/>
</dbReference>
<dbReference type="EMBL" id="SLUN01000018">
    <property type="protein sequence ID" value="TCL64706.1"/>
    <property type="molecule type" value="Genomic_DNA"/>
</dbReference>
<protein>
    <submittedName>
        <fullName evidence="1">Putative secreted protein</fullName>
    </submittedName>
</protein>
<sequence>MSNRKILLEQLLDRVHQNAQSSRRLQGWERTIRWDVDGESFYWRSEAARLCFVSPVEDPDLQLACSITVLSKILEGELPFFIGLWATGEISFYGNFADAFRLGYLFLNDRRGRRVLFLAHCFLNTNPRFPGGSAYRGSTEPLIRFLVDNGVGIVQMPCPEFRCLGLEKEFYGLLPEDELRVGFRKLAEQVAEEIEAYSNHDYEVVGILGMNPSPSCGVEVTKGKGTMLGHDRDVSEKEGSGVFIEELRQCLKERNLTQIPLFGFRRLLPGESGVDKRLAGLKKQFGL</sequence>
<name>A0A4R1RFL5_HYDET</name>
<dbReference type="OrthoDB" id="5420310at2"/>
<evidence type="ECO:0000313" key="1">
    <source>
        <dbReference type="EMBL" id="TCL64706.1"/>
    </source>
</evidence>
<dbReference type="AlphaFoldDB" id="A0A4R1RFL5"/>
<gene>
    <name evidence="1" type="ORF">EDC14_10184</name>
</gene>
<dbReference type="SUPFAM" id="SSF55718">
    <property type="entry name" value="SCP-like"/>
    <property type="match status" value="1"/>
</dbReference>
<dbReference type="InterPro" id="IPR036527">
    <property type="entry name" value="SCP2_sterol-bd_dom_sf"/>
</dbReference>